<dbReference type="AlphaFoldDB" id="A0AAV9W339"/>
<keyword evidence="5" id="KW-0862">Zinc</keyword>
<dbReference type="GO" id="GO:0006351">
    <property type="term" value="P:DNA-templated transcription"/>
    <property type="evidence" value="ECO:0007669"/>
    <property type="project" value="InterPro"/>
</dbReference>
<comment type="subcellular location">
    <subcellularLocation>
        <location evidence="1">Nucleus</location>
    </subcellularLocation>
</comment>
<evidence type="ECO:0000256" key="6">
    <source>
        <dbReference type="ARBA" id="ARBA00023242"/>
    </source>
</evidence>
<dbReference type="SUPFAM" id="SSF57667">
    <property type="entry name" value="beta-beta-alpha zinc fingers"/>
    <property type="match status" value="1"/>
</dbReference>
<dbReference type="InterPro" id="IPR007219">
    <property type="entry name" value="XnlR_reg_dom"/>
</dbReference>
<feature type="compositionally biased region" description="Acidic residues" evidence="8">
    <location>
        <begin position="178"/>
        <end position="198"/>
    </location>
</feature>
<dbReference type="Gene3D" id="3.30.160.60">
    <property type="entry name" value="Classic Zinc Finger"/>
    <property type="match status" value="1"/>
</dbReference>
<dbReference type="Gene3D" id="4.10.240.10">
    <property type="entry name" value="Zn(2)-C6 fungal-type DNA-binding domain"/>
    <property type="match status" value="1"/>
</dbReference>
<feature type="compositionally biased region" description="Low complexity" evidence="8">
    <location>
        <begin position="7"/>
        <end position="25"/>
    </location>
</feature>
<gene>
    <name evidence="11" type="ORF">TWF481_009198</name>
</gene>
<keyword evidence="6" id="KW-0539">Nucleus</keyword>
<evidence type="ECO:0000313" key="12">
    <source>
        <dbReference type="Proteomes" id="UP001370758"/>
    </source>
</evidence>
<evidence type="ECO:0000256" key="5">
    <source>
        <dbReference type="ARBA" id="ARBA00022833"/>
    </source>
</evidence>
<feature type="compositionally biased region" description="Low complexity" evidence="8">
    <location>
        <begin position="156"/>
        <end position="177"/>
    </location>
</feature>
<keyword evidence="2" id="KW-0479">Metal-binding</keyword>
<feature type="domain" description="C2H2-type" evidence="10">
    <location>
        <begin position="58"/>
        <end position="87"/>
    </location>
</feature>
<dbReference type="PROSITE" id="PS50157">
    <property type="entry name" value="ZINC_FINGER_C2H2_2"/>
    <property type="match status" value="2"/>
</dbReference>
<dbReference type="CDD" id="cd12148">
    <property type="entry name" value="fungal_TF_MHR"/>
    <property type="match status" value="1"/>
</dbReference>
<evidence type="ECO:0000259" key="9">
    <source>
        <dbReference type="PROSITE" id="PS50048"/>
    </source>
</evidence>
<dbReference type="GO" id="GO:0000785">
    <property type="term" value="C:chromatin"/>
    <property type="evidence" value="ECO:0007669"/>
    <property type="project" value="TreeGrafter"/>
</dbReference>
<dbReference type="GO" id="GO:0000981">
    <property type="term" value="F:DNA-binding transcription factor activity, RNA polymerase II-specific"/>
    <property type="evidence" value="ECO:0007669"/>
    <property type="project" value="InterPro"/>
</dbReference>
<dbReference type="SMART" id="SM00066">
    <property type="entry name" value="GAL4"/>
    <property type="match status" value="1"/>
</dbReference>
<dbReference type="PANTHER" id="PTHR40626">
    <property type="entry name" value="MIP31509P"/>
    <property type="match status" value="1"/>
</dbReference>
<dbReference type="InterPro" id="IPR036236">
    <property type="entry name" value="Znf_C2H2_sf"/>
</dbReference>
<evidence type="ECO:0000256" key="1">
    <source>
        <dbReference type="ARBA" id="ARBA00004123"/>
    </source>
</evidence>
<evidence type="ECO:0000259" key="10">
    <source>
        <dbReference type="PROSITE" id="PS50157"/>
    </source>
</evidence>
<dbReference type="InterPro" id="IPR013087">
    <property type="entry name" value="Znf_C2H2_type"/>
</dbReference>
<dbReference type="PANTHER" id="PTHR40626:SF3">
    <property type="entry name" value="TRANSCRIPTION FACTOR WITH C2H2 AND ZN(2)-CYS(6) DNA BINDING DOMAIN (EUROFUNG)-RELATED"/>
    <property type="match status" value="1"/>
</dbReference>
<evidence type="ECO:0000256" key="4">
    <source>
        <dbReference type="ARBA" id="ARBA00022771"/>
    </source>
</evidence>
<dbReference type="GO" id="GO:0000978">
    <property type="term" value="F:RNA polymerase II cis-regulatory region sequence-specific DNA binding"/>
    <property type="evidence" value="ECO:0007669"/>
    <property type="project" value="InterPro"/>
</dbReference>
<evidence type="ECO:0000256" key="8">
    <source>
        <dbReference type="SAM" id="MobiDB-lite"/>
    </source>
</evidence>
<feature type="domain" description="C2H2-type" evidence="10">
    <location>
        <begin position="27"/>
        <end position="57"/>
    </location>
</feature>
<organism evidence="11 12">
    <name type="scientific">Arthrobotrys musiformis</name>
    <dbReference type="NCBI Taxonomy" id="47236"/>
    <lineage>
        <taxon>Eukaryota</taxon>
        <taxon>Fungi</taxon>
        <taxon>Dikarya</taxon>
        <taxon>Ascomycota</taxon>
        <taxon>Pezizomycotina</taxon>
        <taxon>Orbiliomycetes</taxon>
        <taxon>Orbiliales</taxon>
        <taxon>Orbiliaceae</taxon>
        <taxon>Arthrobotrys</taxon>
    </lineage>
</organism>
<dbReference type="InterPro" id="IPR036864">
    <property type="entry name" value="Zn2-C6_fun-type_DNA-bd_sf"/>
</dbReference>
<evidence type="ECO:0008006" key="13">
    <source>
        <dbReference type="Google" id="ProtNLM"/>
    </source>
</evidence>
<keyword evidence="12" id="KW-1185">Reference proteome</keyword>
<dbReference type="Pfam" id="PF00172">
    <property type="entry name" value="Zn_clus"/>
    <property type="match status" value="1"/>
</dbReference>
<reference evidence="11 12" key="1">
    <citation type="submission" date="2023-08" db="EMBL/GenBank/DDBJ databases">
        <authorList>
            <person name="Palmer J.M."/>
        </authorList>
    </citation>
    <scope>NUCLEOTIDE SEQUENCE [LARGE SCALE GENOMIC DNA]</scope>
    <source>
        <strain evidence="11 12">TWF481</strain>
    </source>
</reference>
<dbReference type="GO" id="GO:0008270">
    <property type="term" value="F:zinc ion binding"/>
    <property type="evidence" value="ECO:0007669"/>
    <property type="project" value="UniProtKB-KW"/>
</dbReference>
<dbReference type="InterPro" id="IPR051059">
    <property type="entry name" value="VerF-like"/>
</dbReference>
<evidence type="ECO:0000313" key="11">
    <source>
        <dbReference type="EMBL" id="KAK6501356.1"/>
    </source>
</evidence>
<keyword evidence="4 7" id="KW-0863">Zinc-finger</keyword>
<feature type="domain" description="Zn(2)-C6 fungal-type" evidence="9">
    <location>
        <begin position="99"/>
        <end position="126"/>
    </location>
</feature>
<dbReference type="CDD" id="cd00067">
    <property type="entry name" value="GAL4"/>
    <property type="match status" value="1"/>
</dbReference>
<dbReference type="SMART" id="SM00355">
    <property type="entry name" value="ZnF_C2H2"/>
    <property type="match status" value="2"/>
</dbReference>
<proteinExistence type="predicted"/>
<dbReference type="SUPFAM" id="SSF57701">
    <property type="entry name" value="Zn2/Cys6 DNA-binding domain"/>
    <property type="match status" value="1"/>
</dbReference>
<accession>A0AAV9W339</accession>
<comment type="caution">
    <text evidence="11">The sequence shown here is derived from an EMBL/GenBank/DDBJ whole genome shotgun (WGS) entry which is preliminary data.</text>
</comment>
<dbReference type="PROSITE" id="PS00463">
    <property type="entry name" value="ZN2_CY6_FUNGAL_1"/>
    <property type="match status" value="1"/>
</dbReference>
<evidence type="ECO:0000256" key="3">
    <source>
        <dbReference type="ARBA" id="ARBA00022737"/>
    </source>
</evidence>
<dbReference type="Proteomes" id="UP001370758">
    <property type="component" value="Unassembled WGS sequence"/>
</dbReference>
<dbReference type="InterPro" id="IPR001138">
    <property type="entry name" value="Zn2Cys6_DnaBD"/>
</dbReference>
<dbReference type="GO" id="GO:0005634">
    <property type="term" value="C:nucleus"/>
    <property type="evidence" value="ECO:0007669"/>
    <property type="project" value="UniProtKB-SubCell"/>
</dbReference>
<protein>
    <recommendedName>
        <fullName evidence="13">Zn(2)-C6 fungal-type domain-containing protein</fullName>
    </recommendedName>
</protein>
<feature type="region of interest" description="Disordered" evidence="8">
    <location>
        <begin position="156"/>
        <end position="209"/>
    </location>
</feature>
<sequence length="721" mass="80305">MGPAQMNNANTNNNTSSSSSSSSSTPFLCSLCPTSKYFTRKAHLERHIRTHHSVGSPLNCHFCSKEFRRSDLLKEHHIRCEFRGDRPIPVGIVGRKRRACDRCSQRKISCTGQIPCDRCITAGVVCEKTSPAPTSSSSTDPSAQQLSLSWQTTITTSSTGTAGSQGTPRGSEPGSSVPEEEESDDEPEADNIIDDDGNASDPPDLRGSIEYLLNGQSQGNLGFVQVFPLSATPDDEDSDNPTAIQSNATSIPITISSVPQPTPFDMDFSMNYDASILPDIDLNMLFGEMGYLMNIGLEPNALWDPHLFSEHSSPATTTDLDVYDAHASFLRPELFKVVQSFQLPESSPEYRRAVETVDAVTGDLLQRFTNSFFRHWHKHGPIIHIPSYSPSTCATVLILAMCCIGGLYVKDATEIRRCRGLLDIAEVYIFGRDYLKNEYEFAAYNGGNGGGKTYKDVDWEDFEKLQAAYLMIVVQTWAGHKIAKRRIRQQRFARVLELARQLRLPSAHHTSPPTSPADFRTWIRTETAIRLQNIILTMDCAFVIFNNCAPRISATELEHLDLPCASASFAATSFAHLMAVPTPPVRGVKVMKTLRMSFVTPWPAMPMLTTLDLFVTVHVLYVLLTIDLSSQITPSPASLTAMRQGIDFWMKSWNAARNRHAESDWKSLGLERTSDRYWVLVKAVFLAFEKDIKEGRRRGLCARSDIDESGQHLKEFLAKRK</sequence>
<evidence type="ECO:0000256" key="7">
    <source>
        <dbReference type="PROSITE-ProRule" id="PRU00042"/>
    </source>
</evidence>
<keyword evidence="3" id="KW-0677">Repeat</keyword>
<dbReference type="EMBL" id="JAVHJL010000006">
    <property type="protein sequence ID" value="KAK6501356.1"/>
    <property type="molecule type" value="Genomic_DNA"/>
</dbReference>
<evidence type="ECO:0000256" key="2">
    <source>
        <dbReference type="ARBA" id="ARBA00022723"/>
    </source>
</evidence>
<feature type="region of interest" description="Disordered" evidence="8">
    <location>
        <begin position="1"/>
        <end position="25"/>
    </location>
</feature>
<dbReference type="PROSITE" id="PS50048">
    <property type="entry name" value="ZN2_CY6_FUNGAL_2"/>
    <property type="match status" value="1"/>
</dbReference>
<name>A0AAV9W339_9PEZI</name>
<dbReference type="Pfam" id="PF04082">
    <property type="entry name" value="Fungal_trans"/>
    <property type="match status" value="1"/>
</dbReference>